<protein>
    <submittedName>
        <fullName evidence="1">Uncharacterized protein</fullName>
    </submittedName>
</protein>
<gene>
    <name evidence="1" type="ORF">CSSPJE1EN2_LOCUS15323</name>
</gene>
<evidence type="ECO:0000313" key="2">
    <source>
        <dbReference type="Proteomes" id="UP001497522"/>
    </source>
</evidence>
<sequence>MDPYGDHIVTYKHGPHTIRHHDRMLYMQNIIANEAGLKSHFEKTSLIADRKDRPIDVYSQCPVPARAPAWIL</sequence>
<keyword evidence="2" id="KW-1185">Reference proteome</keyword>
<reference evidence="1" key="1">
    <citation type="submission" date="2024-03" db="EMBL/GenBank/DDBJ databases">
        <authorList>
            <consortium name="ELIXIR-Norway"/>
            <consortium name="Elixir Norway"/>
        </authorList>
    </citation>
    <scope>NUCLEOTIDE SEQUENCE</scope>
</reference>
<name>A0ABP1BBV2_9BRYO</name>
<organism evidence="1 2">
    <name type="scientific">Sphagnum jensenii</name>
    <dbReference type="NCBI Taxonomy" id="128206"/>
    <lineage>
        <taxon>Eukaryota</taxon>
        <taxon>Viridiplantae</taxon>
        <taxon>Streptophyta</taxon>
        <taxon>Embryophyta</taxon>
        <taxon>Bryophyta</taxon>
        <taxon>Sphagnophytina</taxon>
        <taxon>Sphagnopsida</taxon>
        <taxon>Sphagnales</taxon>
        <taxon>Sphagnaceae</taxon>
        <taxon>Sphagnum</taxon>
    </lineage>
</organism>
<proteinExistence type="predicted"/>
<evidence type="ECO:0000313" key="1">
    <source>
        <dbReference type="EMBL" id="CAK9872753.1"/>
    </source>
</evidence>
<dbReference type="Proteomes" id="UP001497522">
    <property type="component" value="Chromosome 3"/>
</dbReference>
<accession>A0ABP1BBV2</accession>
<dbReference type="EMBL" id="OZ023704">
    <property type="protein sequence ID" value="CAK9872753.1"/>
    <property type="molecule type" value="Genomic_DNA"/>
</dbReference>